<dbReference type="Pfam" id="PF13180">
    <property type="entry name" value="PDZ_2"/>
    <property type="match status" value="1"/>
</dbReference>
<accession>A0ABT1SKD0</accession>
<feature type="transmembrane region" description="Helical" evidence="6">
    <location>
        <begin position="38"/>
        <end position="58"/>
    </location>
</feature>
<dbReference type="Proteomes" id="UP001524435">
    <property type="component" value="Unassembled WGS sequence"/>
</dbReference>
<keyword evidence="3 5" id="KW-0378">Hydrolase</keyword>
<dbReference type="SMART" id="SM00228">
    <property type="entry name" value="PDZ"/>
    <property type="match status" value="1"/>
</dbReference>
<evidence type="ECO:0000256" key="2">
    <source>
        <dbReference type="ARBA" id="ARBA00022670"/>
    </source>
</evidence>
<evidence type="ECO:0000259" key="7">
    <source>
        <dbReference type="PROSITE" id="PS50106"/>
    </source>
</evidence>
<dbReference type="SUPFAM" id="SSF50156">
    <property type="entry name" value="PDZ domain-like"/>
    <property type="match status" value="1"/>
</dbReference>
<comment type="similarity">
    <text evidence="1 5">Belongs to the peptidase S41A family.</text>
</comment>
<comment type="caution">
    <text evidence="8">The sequence shown here is derived from an EMBL/GenBank/DDBJ whole genome shotgun (WGS) entry which is preliminary data.</text>
</comment>
<dbReference type="PANTHER" id="PTHR32060:SF30">
    <property type="entry name" value="CARBOXY-TERMINAL PROCESSING PROTEASE CTPA"/>
    <property type="match status" value="1"/>
</dbReference>
<dbReference type="InterPro" id="IPR005151">
    <property type="entry name" value="Tail-specific_protease"/>
</dbReference>
<feature type="domain" description="PDZ" evidence="7">
    <location>
        <begin position="121"/>
        <end position="181"/>
    </location>
</feature>
<dbReference type="SUPFAM" id="SSF47090">
    <property type="entry name" value="PGBD-like"/>
    <property type="match status" value="1"/>
</dbReference>
<evidence type="ECO:0000256" key="6">
    <source>
        <dbReference type="SAM" id="Phobius"/>
    </source>
</evidence>
<dbReference type="CDD" id="cd06782">
    <property type="entry name" value="cpPDZ_CPP-like"/>
    <property type="match status" value="1"/>
</dbReference>
<dbReference type="InterPro" id="IPR001478">
    <property type="entry name" value="PDZ"/>
</dbReference>
<dbReference type="InterPro" id="IPR036365">
    <property type="entry name" value="PGBD-like_sf"/>
</dbReference>
<dbReference type="RefSeq" id="WP_178200634.1">
    <property type="nucleotide sequence ID" value="NZ_CALVCM010000002.1"/>
</dbReference>
<dbReference type="EMBL" id="JANGCH010000005">
    <property type="protein sequence ID" value="MCQ5121582.1"/>
    <property type="molecule type" value="Genomic_DNA"/>
</dbReference>
<dbReference type="Gene3D" id="3.30.750.44">
    <property type="match status" value="1"/>
</dbReference>
<sequence length="500" mass="54326">MTEERNPEQKKKTVQVKLVRHKWPDEIAAEKALRRKTILLVIGAILFFGIGYACNAVTKTNGVASSSANQKLNEVYDIMLNQWYFGKDIDSLDEALLNQALKGMSGSESDPYTSYLTKEETMELSSSLQGSVMGIGVEYVYLYDSGSFYIVNVFANGPAGRAGLCSGDQIISVNEESVAGLDSDALREKIVGEKGTTVRMQVKRENKLLDFEIERGEVASSVFGEVKGSVGILTIASFAENSGELVGDYLKEFDQQGVTSLIVDLRGNGGGYVQAAVDIANHLLPEDSVVLYEEKRDGSMSENRTSGSGKQYRYDAMAVLVDGDTASASEVLTAALRHYLDAEIVGVNTFGKGTVQITKPFADGSSLKYTIAQWLTPAKEKIHGKGIAPDVEIASAEAHLFSPVALNGTYAADSVSQPAVIVQKELAFLGYAVDREDGYFSTASSEALKQYQRNIGMETDGVIDQAVMDALYSSVQLKWNAEKETLDTQMIKAMEVVNDR</sequence>
<dbReference type="Pfam" id="PF03572">
    <property type="entry name" value="Peptidase_S41"/>
    <property type="match status" value="1"/>
</dbReference>
<dbReference type="CDD" id="cd07560">
    <property type="entry name" value="Peptidase_S41_CPP"/>
    <property type="match status" value="1"/>
</dbReference>
<dbReference type="InterPro" id="IPR004447">
    <property type="entry name" value="Peptidase_S41A"/>
</dbReference>
<evidence type="ECO:0000313" key="8">
    <source>
        <dbReference type="EMBL" id="MCQ5121582.1"/>
    </source>
</evidence>
<dbReference type="Gene3D" id="3.90.226.10">
    <property type="entry name" value="2-enoyl-CoA Hydratase, Chain A, domain 1"/>
    <property type="match status" value="1"/>
</dbReference>
<evidence type="ECO:0000256" key="3">
    <source>
        <dbReference type="ARBA" id="ARBA00022801"/>
    </source>
</evidence>
<dbReference type="NCBIfam" id="TIGR00225">
    <property type="entry name" value="prc"/>
    <property type="match status" value="1"/>
</dbReference>
<keyword evidence="6" id="KW-1133">Transmembrane helix</keyword>
<dbReference type="SUPFAM" id="SSF52096">
    <property type="entry name" value="ClpP/crotonase"/>
    <property type="match status" value="1"/>
</dbReference>
<keyword evidence="6" id="KW-0472">Membrane</keyword>
<dbReference type="Gene3D" id="2.30.42.10">
    <property type="match status" value="1"/>
</dbReference>
<evidence type="ECO:0000256" key="5">
    <source>
        <dbReference type="RuleBase" id="RU004404"/>
    </source>
</evidence>
<dbReference type="InterPro" id="IPR036034">
    <property type="entry name" value="PDZ_sf"/>
</dbReference>
<dbReference type="InterPro" id="IPR029045">
    <property type="entry name" value="ClpP/crotonase-like_dom_sf"/>
</dbReference>
<dbReference type="PROSITE" id="PS50106">
    <property type="entry name" value="PDZ"/>
    <property type="match status" value="1"/>
</dbReference>
<evidence type="ECO:0000256" key="4">
    <source>
        <dbReference type="ARBA" id="ARBA00022825"/>
    </source>
</evidence>
<protein>
    <submittedName>
        <fullName evidence="8">S41 family peptidase</fullName>
    </submittedName>
</protein>
<dbReference type="InterPro" id="IPR036366">
    <property type="entry name" value="PGBDSf"/>
</dbReference>
<name>A0ABT1SKD0_9FIRM</name>
<keyword evidence="9" id="KW-1185">Reference proteome</keyword>
<dbReference type="PANTHER" id="PTHR32060">
    <property type="entry name" value="TAIL-SPECIFIC PROTEASE"/>
    <property type="match status" value="1"/>
</dbReference>
<dbReference type="Gene3D" id="1.10.101.10">
    <property type="entry name" value="PGBD-like superfamily/PGBD"/>
    <property type="match status" value="1"/>
</dbReference>
<reference evidence="8 9" key="1">
    <citation type="submission" date="2022-06" db="EMBL/GenBank/DDBJ databases">
        <title>Isolation of gut microbiota from human fecal samples.</title>
        <authorList>
            <person name="Pamer E.G."/>
            <person name="Barat B."/>
            <person name="Waligurski E."/>
            <person name="Medina S."/>
            <person name="Paddock L."/>
            <person name="Mostad J."/>
        </authorList>
    </citation>
    <scope>NUCLEOTIDE SEQUENCE [LARGE SCALE GENOMIC DNA]</scope>
    <source>
        <strain evidence="8 9">DFI.6.1</strain>
    </source>
</reference>
<dbReference type="Pfam" id="PF01471">
    <property type="entry name" value="PG_binding_1"/>
    <property type="match status" value="1"/>
</dbReference>
<gene>
    <name evidence="8" type="ORF">NE663_04825</name>
</gene>
<keyword evidence="6" id="KW-0812">Transmembrane</keyword>
<proteinExistence type="inferred from homology"/>
<evidence type="ECO:0000256" key="1">
    <source>
        <dbReference type="ARBA" id="ARBA00009179"/>
    </source>
</evidence>
<keyword evidence="4 5" id="KW-0720">Serine protease</keyword>
<evidence type="ECO:0000313" key="9">
    <source>
        <dbReference type="Proteomes" id="UP001524435"/>
    </source>
</evidence>
<dbReference type="InterPro" id="IPR002477">
    <property type="entry name" value="Peptidoglycan-bd-like"/>
</dbReference>
<dbReference type="SMART" id="SM00245">
    <property type="entry name" value="TSPc"/>
    <property type="match status" value="1"/>
</dbReference>
<organism evidence="8 9">
    <name type="scientific">Massilicoli timonensis</name>
    <dbReference type="NCBI Taxonomy" id="2015901"/>
    <lineage>
        <taxon>Bacteria</taxon>
        <taxon>Bacillati</taxon>
        <taxon>Bacillota</taxon>
        <taxon>Erysipelotrichia</taxon>
        <taxon>Erysipelotrichales</taxon>
        <taxon>Erysipelotrichaceae</taxon>
        <taxon>Massilicoli</taxon>
    </lineage>
</organism>
<keyword evidence="2 5" id="KW-0645">Protease</keyword>